<evidence type="ECO:0000256" key="1">
    <source>
        <dbReference type="SAM" id="MobiDB-lite"/>
    </source>
</evidence>
<feature type="chain" id="PRO_5019029065" description="DUF4148 domain-containing protein" evidence="2">
    <location>
        <begin position="21"/>
        <end position="114"/>
    </location>
</feature>
<dbReference type="OrthoDB" id="7307328at2"/>
<feature type="compositionally biased region" description="Basic and acidic residues" evidence="1">
    <location>
        <begin position="76"/>
        <end position="114"/>
    </location>
</feature>
<dbReference type="Proteomes" id="UP000280346">
    <property type="component" value="Unassembled WGS sequence"/>
</dbReference>
<name>A0A433J648_9PROT</name>
<evidence type="ECO:0008006" key="5">
    <source>
        <dbReference type="Google" id="ProtNLM"/>
    </source>
</evidence>
<evidence type="ECO:0000313" key="4">
    <source>
        <dbReference type="Proteomes" id="UP000280346"/>
    </source>
</evidence>
<feature type="region of interest" description="Disordered" evidence="1">
    <location>
        <begin position="20"/>
        <end position="114"/>
    </location>
</feature>
<evidence type="ECO:0000313" key="3">
    <source>
        <dbReference type="EMBL" id="RUQ68180.1"/>
    </source>
</evidence>
<dbReference type="EMBL" id="RZIJ01000015">
    <property type="protein sequence ID" value="RUQ68180.1"/>
    <property type="molecule type" value="Genomic_DNA"/>
</dbReference>
<keyword evidence="4" id="KW-1185">Reference proteome</keyword>
<accession>A0A433J648</accession>
<dbReference type="AlphaFoldDB" id="A0A433J648"/>
<feature type="signal peptide" evidence="2">
    <location>
        <begin position="1"/>
        <end position="20"/>
    </location>
</feature>
<proteinExistence type="predicted"/>
<feature type="compositionally biased region" description="Polar residues" evidence="1">
    <location>
        <begin position="38"/>
        <end position="49"/>
    </location>
</feature>
<evidence type="ECO:0000256" key="2">
    <source>
        <dbReference type="SAM" id="SignalP"/>
    </source>
</evidence>
<protein>
    <recommendedName>
        <fullName evidence="5">DUF4148 domain-containing protein</fullName>
    </recommendedName>
</protein>
<feature type="compositionally biased region" description="Basic and acidic residues" evidence="1">
    <location>
        <begin position="50"/>
        <end position="59"/>
    </location>
</feature>
<comment type="caution">
    <text evidence="3">The sequence shown here is derived from an EMBL/GenBank/DDBJ whole genome shotgun (WGS) entry which is preliminary data.</text>
</comment>
<sequence>MRGIVLATATVLALTSPVLAQSQNNNSGWGGALDQLNKAVNPNSYPQDQDGNRTDRRYEGSSGDSRTTASAGPYRRYSDRDLRDQYDRLVDEQRQMQRDRRSMEEELERRGLRR</sequence>
<reference evidence="3 4" key="1">
    <citation type="submission" date="2018-12" db="EMBL/GenBank/DDBJ databases">
        <authorList>
            <person name="Yang Y."/>
        </authorList>
    </citation>
    <scope>NUCLEOTIDE SEQUENCE [LARGE SCALE GENOMIC DNA]</scope>
    <source>
        <strain evidence="3 4">GSF71</strain>
    </source>
</reference>
<organism evidence="3 4">
    <name type="scientific">Azospirillum doebereinerae</name>
    <dbReference type="NCBI Taxonomy" id="92933"/>
    <lineage>
        <taxon>Bacteria</taxon>
        <taxon>Pseudomonadati</taxon>
        <taxon>Pseudomonadota</taxon>
        <taxon>Alphaproteobacteria</taxon>
        <taxon>Rhodospirillales</taxon>
        <taxon>Azospirillaceae</taxon>
        <taxon>Azospirillum</taxon>
    </lineage>
</organism>
<gene>
    <name evidence="3" type="ORF">EJ913_18945</name>
</gene>
<keyword evidence="2" id="KW-0732">Signal</keyword>
<dbReference type="RefSeq" id="WP_127000704.1">
    <property type="nucleotide sequence ID" value="NZ_CP173193.1"/>
</dbReference>